<keyword evidence="3" id="KW-1185">Reference proteome</keyword>
<evidence type="ECO:0000256" key="1">
    <source>
        <dbReference type="SAM" id="Phobius"/>
    </source>
</evidence>
<name>A0A542ZU42_RARFA</name>
<protein>
    <submittedName>
        <fullName evidence="2">Uncharacterized protein</fullName>
    </submittedName>
</protein>
<reference evidence="2 3" key="1">
    <citation type="submission" date="2019-06" db="EMBL/GenBank/DDBJ databases">
        <title>Sequencing the genomes of 1000 actinobacteria strains.</title>
        <authorList>
            <person name="Klenk H.-P."/>
        </authorList>
    </citation>
    <scope>NUCLEOTIDE SEQUENCE [LARGE SCALE GENOMIC DNA]</scope>
    <source>
        <strain evidence="2 3">DSM 4813</strain>
    </source>
</reference>
<keyword evidence="1" id="KW-1133">Transmembrane helix</keyword>
<sequence length="166" mass="17414">MNSPDATVSEETTVRPSPRWRSKGQIVRLLWGSGIGFCLGFVALWVFLRPYSASALTQNAIASAALVLPTVWLAIWPIDVLVPGVSPKYLSVSLVGGLVPGLVMGAPVAAAEGWGLASALFFGGIAFLAGSIVAVVTLLCVDRLTGWPEPPGRASTERKSGRIADR</sequence>
<evidence type="ECO:0000313" key="3">
    <source>
        <dbReference type="Proteomes" id="UP000315389"/>
    </source>
</evidence>
<accession>A0A542ZU42</accession>
<comment type="caution">
    <text evidence="2">The sequence shown here is derived from an EMBL/GenBank/DDBJ whole genome shotgun (WGS) entry which is preliminary data.</text>
</comment>
<feature type="transmembrane region" description="Helical" evidence="1">
    <location>
        <begin position="29"/>
        <end position="48"/>
    </location>
</feature>
<feature type="transmembrane region" description="Helical" evidence="1">
    <location>
        <begin position="116"/>
        <end position="141"/>
    </location>
</feature>
<evidence type="ECO:0000313" key="2">
    <source>
        <dbReference type="EMBL" id="TQL63878.1"/>
    </source>
</evidence>
<feature type="transmembrane region" description="Helical" evidence="1">
    <location>
        <begin position="60"/>
        <end position="82"/>
    </location>
</feature>
<dbReference type="AlphaFoldDB" id="A0A542ZU42"/>
<feature type="transmembrane region" description="Helical" evidence="1">
    <location>
        <begin position="89"/>
        <end position="110"/>
    </location>
</feature>
<keyword evidence="1" id="KW-0812">Transmembrane</keyword>
<dbReference type="RefSeq" id="WP_142118382.1">
    <property type="nucleotide sequence ID" value="NZ_BAAASV010000002.1"/>
</dbReference>
<proteinExistence type="predicted"/>
<gene>
    <name evidence="2" type="ORF">FB461_0357</name>
</gene>
<dbReference type="EMBL" id="VFOS01000001">
    <property type="protein sequence ID" value="TQL63878.1"/>
    <property type="molecule type" value="Genomic_DNA"/>
</dbReference>
<keyword evidence="1" id="KW-0472">Membrane</keyword>
<organism evidence="2 3">
    <name type="scientific">Rarobacter faecitabidus</name>
    <dbReference type="NCBI Taxonomy" id="13243"/>
    <lineage>
        <taxon>Bacteria</taxon>
        <taxon>Bacillati</taxon>
        <taxon>Actinomycetota</taxon>
        <taxon>Actinomycetes</taxon>
        <taxon>Micrococcales</taxon>
        <taxon>Rarobacteraceae</taxon>
        <taxon>Rarobacter</taxon>
    </lineage>
</organism>
<dbReference type="Proteomes" id="UP000315389">
    <property type="component" value="Unassembled WGS sequence"/>
</dbReference>